<dbReference type="EC" id="2.4.1.246" evidence="3"/>
<evidence type="ECO:0000313" key="4">
    <source>
        <dbReference type="Proteomes" id="UP000196485"/>
    </source>
</evidence>
<dbReference type="AlphaFoldDB" id="A0A1Y6KYK9"/>
<dbReference type="Proteomes" id="UP000196485">
    <property type="component" value="Unassembled WGS sequence"/>
</dbReference>
<name>A0A1Y6KYK9_9GAMM</name>
<protein>
    <submittedName>
        <fullName evidence="3">Mannosylfructose-phosphate synthase</fullName>
        <ecNumber evidence="3">2.4.1.246</ecNumber>
    </submittedName>
</protein>
<evidence type="ECO:0000259" key="1">
    <source>
        <dbReference type="Pfam" id="PF00534"/>
    </source>
</evidence>
<dbReference type="Pfam" id="PF13439">
    <property type="entry name" value="Glyco_transf_4"/>
    <property type="match status" value="1"/>
</dbReference>
<dbReference type="SUPFAM" id="SSF53756">
    <property type="entry name" value="UDP-Glycosyltransferase/glycogen phosphorylase"/>
    <property type="match status" value="1"/>
</dbReference>
<dbReference type="InterPro" id="IPR001296">
    <property type="entry name" value="Glyco_trans_1"/>
</dbReference>
<feature type="domain" description="Glycosyltransferase subfamily 4-like N-terminal" evidence="2">
    <location>
        <begin position="14"/>
        <end position="168"/>
    </location>
</feature>
<proteinExistence type="predicted"/>
<dbReference type="Pfam" id="PF00534">
    <property type="entry name" value="Glycos_transf_1"/>
    <property type="match status" value="1"/>
</dbReference>
<dbReference type="InterPro" id="IPR028098">
    <property type="entry name" value="Glyco_trans_4-like_N"/>
</dbReference>
<sequence length="369" mass="40991">MKNKICFITTDLGMGGAERQICDLADELCDLGNQIMIISLTGKQDVKPKNPDIEIVDLGMEKTFLGLLKALYSCHFVVKKFAPNVVHSHMIHGNMFARLLRLFTKMPRLVCTAHNTNEGGKGRILAYKYTNFLADINTNVSDEAVEAFVKSGAVKENQMITVGNGFDDKKFVFSPEARILKRQELGIDDDTFLYLAVGRLEEQKDYPNMLNAMVIVVKHAVEQGKKIKLAIIGQSYLEQELKQLTKTLGLDDFVTFLGLQRDVECWLSAADCFVLSSEYEGFCLVTAEALLTQCLVVATDCGGVKEGVGDGGFVVPPQNSNALAQAMITALTLPTEEREKLVKKGRDRIVNNYSISAITKKWLEIYQSK</sequence>
<dbReference type="EMBL" id="FYAH01000001">
    <property type="protein sequence ID" value="SMY15458.1"/>
    <property type="molecule type" value="Genomic_DNA"/>
</dbReference>
<dbReference type="GO" id="GO:0103011">
    <property type="term" value="F:mannosylfructose-phosphate synthase activity"/>
    <property type="evidence" value="ECO:0007669"/>
    <property type="project" value="UniProtKB-EC"/>
</dbReference>
<evidence type="ECO:0000313" key="3">
    <source>
        <dbReference type="EMBL" id="SMY15458.1"/>
    </source>
</evidence>
<dbReference type="RefSeq" id="WP_087819706.1">
    <property type="nucleotide sequence ID" value="NZ_FYAH01000001.1"/>
</dbReference>
<gene>
    <name evidence="3" type="primary">mfpsA</name>
    <name evidence="3" type="ORF">PAQU9191_00681</name>
</gene>
<dbReference type="PANTHER" id="PTHR12526">
    <property type="entry name" value="GLYCOSYLTRANSFERASE"/>
    <property type="match status" value="1"/>
</dbReference>
<keyword evidence="3" id="KW-0328">Glycosyltransferase</keyword>
<reference evidence="4" key="1">
    <citation type="submission" date="2017-06" db="EMBL/GenBank/DDBJ databases">
        <authorList>
            <person name="Rodrigo-Torres L."/>
            <person name="Arahal R. D."/>
            <person name="Lucena T."/>
        </authorList>
    </citation>
    <scope>NUCLEOTIDE SEQUENCE [LARGE SCALE GENOMIC DNA]</scope>
    <source>
        <strain evidence="4">type strain: CECT 9192</strain>
    </source>
</reference>
<dbReference type="GO" id="GO:1901135">
    <property type="term" value="P:carbohydrate derivative metabolic process"/>
    <property type="evidence" value="ECO:0007669"/>
    <property type="project" value="UniProtKB-ARBA"/>
</dbReference>
<evidence type="ECO:0000259" key="2">
    <source>
        <dbReference type="Pfam" id="PF13439"/>
    </source>
</evidence>
<accession>A0A1Y6KYK9</accession>
<organism evidence="3 4">
    <name type="scientific">Photobacterium aquimaris</name>
    <dbReference type="NCBI Taxonomy" id="512643"/>
    <lineage>
        <taxon>Bacteria</taxon>
        <taxon>Pseudomonadati</taxon>
        <taxon>Pseudomonadota</taxon>
        <taxon>Gammaproteobacteria</taxon>
        <taxon>Vibrionales</taxon>
        <taxon>Vibrionaceae</taxon>
        <taxon>Photobacterium</taxon>
    </lineage>
</organism>
<dbReference type="Gene3D" id="3.40.50.2000">
    <property type="entry name" value="Glycogen Phosphorylase B"/>
    <property type="match status" value="2"/>
</dbReference>
<dbReference type="PANTHER" id="PTHR12526:SF630">
    <property type="entry name" value="GLYCOSYLTRANSFERASE"/>
    <property type="match status" value="1"/>
</dbReference>
<keyword evidence="4" id="KW-1185">Reference proteome</keyword>
<feature type="domain" description="Glycosyl transferase family 1" evidence="1">
    <location>
        <begin position="181"/>
        <end position="347"/>
    </location>
</feature>
<keyword evidence="3" id="KW-0808">Transferase</keyword>